<reference evidence="5 6" key="1">
    <citation type="journal article" date="2020" name="Microbiol. Resour. Announc.">
        <title>Draft Genome Sequence of a Cladosporium Species Isolated from the Mesophotic Ascidian Didemnum maculosum.</title>
        <authorList>
            <person name="Gioti A."/>
            <person name="Siaperas R."/>
            <person name="Nikolaivits E."/>
            <person name="Le Goff G."/>
            <person name="Ouazzani J."/>
            <person name="Kotoulas G."/>
            <person name="Topakas E."/>
        </authorList>
    </citation>
    <scope>NUCLEOTIDE SEQUENCE [LARGE SCALE GENOMIC DNA]</scope>
    <source>
        <strain evidence="5 6">TM138-S3</strain>
    </source>
</reference>
<comment type="caution">
    <text evidence="5">The sequence shown here is derived from an EMBL/GenBank/DDBJ whole genome shotgun (WGS) entry which is preliminary data.</text>
</comment>
<protein>
    <recommendedName>
        <fullName evidence="7">Paf1</fullName>
    </recommendedName>
</protein>
<feature type="region of interest" description="Disordered" evidence="4">
    <location>
        <begin position="13"/>
        <end position="37"/>
    </location>
</feature>
<dbReference type="AlphaFoldDB" id="A0AB34L087"/>
<evidence type="ECO:0008006" key="7">
    <source>
        <dbReference type="Google" id="ProtNLM"/>
    </source>
</evidence>
<keyword evidence="3" id="KW-0539">Nucleus</keyword>
<dbReference type="PANTHER" id="PTHR23188:SF12">
    <property type="entry name" value="RNA POLYMERASE II-ASSOCIATED FACTOR 1 HOMOLOG"/>
    <property type="match status" value="1"/>
</dbReference>
<gene>
    <name evidence="5" type="ORF">WHR41_02051</name>
</gene>
<dbReference type="GO" id="GO:0006368">
    <property type="term" value="P:transcription elongation by RNA polymerase II"/>
    <property type="evidence" value="ECO:0007669"/>
    <property type="project" value="InterPro"/>
</dbReference>
<dbReference type="GeneID" id="96003495"/>
<dbReference type="GO" id="GO:0016593">
    <property type="term" value="C:Cdc73/Paf1 complex"/>
    <property type="evidence" value="ECO:0007669"/>
    <property type="project" value="InterPro"/>
</dbReference>
<sequence>MSSQPRSFHQDFIAKVRYSNQLPPPPDPPKLLDIPGTGLAGGQYTSAGYASRLAREQPLNIEADAELGMPLDLVGIPGIFDGDERAILAQPGARITNPRDKALLKPLNALGKPASASEQVSFLRRTEYAASSSPQMFASGSSKDLLRLRNDPKRTTKARDKEDPINILRNVIKGFDIAYPQDAHKGEDSSEKLRGAAITTEEIKAWSNPKHPTNPDLQLLDSYPLLPDLEAIPQIGSYIVMKFQSNPTSVTKKYDTKLDTAIFRPSADPEKEAMYEVKKAEWNQESGGPKPLQEFNYDFYLPNDEEAVRGIKRKLDVNDPENDDPELYTDDIGDDQRAFKYPRIRTYETYNQTGDDENVYNNSVAIALHDPETDVGRVPNAKKRLGKGAYFYPVSTKLIIHSKRKMGLGMAPGEEDKPDELNVTIRDPDENDQAMVGFQQGLLDPSLQTQAVAEE</sequence>
<evidence type="ECO:0000256" key="1">
    <source>
        <dbReference type="ARBA" id="ARBA00004123"/>
    </source>
</evidence>
<evidence type="ECO:0000256" key="3">
    <source>
        <dbReference type="ARBA" id="ARBA00023242"/>
    </source>
</evidence>
<organism evidence="5 6">
    <name type="scientific">Cladosporium halotolerans</name>
    <dbReference type="NCBI Taxonomy" id="1052096"/>
    <lineage>
        <taxon>Eukaryota</taxon>
        <taxon>Fungi</taxon>
        <taxon>Dikarya</taxon>
        <taxon>Ascomycota</taxon>
        <taxon>Pezizomycotina</taxon>
        <taxon>Dothideomycetes</taxon>
        <taxon>Dothideomycetidae</taxon>
        <taxon>Cladosporiales</taxon>
        <taxon>Cladosporiaceae</taxon>
        <taxon>Cladosporium</taxon>
    </lineage>
</organism>
<comment type="similarity">
    <text evidence="2">Belongs to the PAF1 family.</text>
</comment>
<evidence type="ECO:0000313" key="5">
    <source>
        <dbReference type="EMBL" id="KAL1588970.1"/>
    </source>
</evidence>
<dbReference type="RefSeq" id="XP_069232075.1">
    <property type="nucleotide sequence ID" value="XM_069370657.1"/>
</dbReference>
<proteinExistence type="inferred from homology"/>
<dbReference type="Pfam" id="PF03985">
    <property type="entry name" value="Paf1"/>
    <property type="match status" value="1"/>
</dbReference>
<dbReference type="GO" id="GO:0003682">
    <property type="term" value="F:chromatin binding"/>
    <property type="evidence" value="ECO:0007669"/>
    <property type="project" value="TreeGrafter"/>
</dbReference>
<evidence type="ECO:0000256" key="4">
    <source>
        <dbReference type="SAM" id="MobiDB-lite"/>
    </source>
</evidence>
<dbReference type="PANTHER" id="PTHR23188">
    <property type="entry name" value="RNA POLYMERASE II-ASSOCIATED FACTOR 1 HOMOLOG"/>
    <property type="match status" value="1"/>
</dbReference>
<accession>A0AB34L087</accession>
<evidence type="ECO:0000313" key="6">
    <source>
        <dbReference type="Proteomes" id="UP000803884"/>
    </source>
</evidence>
<dbReference type="GO" id="GO:0000993">
    <property type="term" value="F:RNA polymerase II complex binding"/>
    <property type="evidence" value="ECO:0007669"/>
    <property type="project" value="TreeGrafter"/>
</dbReference>
<name>A0AB34L087_9PEZI</name>
<dbReference type="Proteomes" id="UP000803884">
    <property type="component" value="Unassembled WGS sequence"/>
</dbReference>
<dbReference type="EMBL" id="JAAQHG020000005">
    <property type="protein sequence ID" value="KAL1588970.1"/>
    <property type="molecule type" value="Genomic_DNA"/>
</dbReference>
<keyword evidence="6" id="KW-1185">Reference proteome</keyword>
<evidence type="ECO:0000256" key="2">
    <source>
        <dbReference type="ARBA" id="ARBA00007560"/>
    </source>
</evidence>
<dbReference type="InterPro" id="IPR007133">
    <property type="entry name" value="RNA_pol_II-assoc_Paf1"/>
</dbReference>
<comment type="subcellular location">
    <subcellularLocation>
        <location evidence="1">Nucleus</location>
    </subcellularLocation>
</comment>